<evidence type="ECO:0000256" key="2">
    <source>
        <dbReference type="SAM" id="MobiDB-lite"/>
    </source>
</evidence>
<name>A0A2P2CCF0_9ZZZZ</name>
<dbReference type="InterPro" id="IPR002711">
    <property type="entry name" value="HNH"/>
</dbReference>
<protein>
    <recommendedName>
        <fullName evidence="3">HNH nuclease domain-containing protein</fullName>
    </recommendedName>
</protein>
<proteinExistence type="inferred from homology"/>
<feature type="region of interest" description="Disordered" evidence="2">
    <location>
        <begin position="433"/>
        <end position="452"/>
    </location>
</feature>
<evidence type="ECO:0000259" key="3">
    <source>
        <dbReference type="SMART" id="SM00507"/>
    </source>
</evidence>
<dbReference type="SMART" id="SM00507">
    <property type="entry name" value="HNHc"/>
    <property type="match status" value="1"/>
</dbReference>
<dbReference type="GO" id="GO:0008270">
    <property type="term" value="F:zinc ion binding"/>
    <property type="evidence" value="ECO:0007669"/>
    <property type="project" value="InterPro"/>
</dbReference>
<dbReference type="CDD" id="cd00085">
    <property type="entry name" value="HNHc"/>
    <property type="match status" value="1"/>
</dbReference>
<feature type="compositionally biased region" description="Low complexity" evidence="2">
    <location>
        <begin position="278"/>
        <end position="303"/>
    </location>
</feature>
<dbReference type="EMBL" id="CZKA01000062">
    <property type="protein sequence ID" value="CUR59668.1"/>
    <property type="molecule type" value="Genomic_DNA"/>
</dbReference>
<dbReference type="Pfam" id="PF02720">
    <property type="entry name" value="DUF222"/>
    <property type="match status" value="1"/>
</dbReference>
<organism evidence="4">
    <name type="scientific">metagenome</name>
    <dbReference type="NCBI Taxonomy" id="256318"/>
    <lineage>
        <taxon>unclassified sequences</taxon>
        <taxon>metagenomes</taxon>
    </lineage>
</organism>
<reference evidence="4" key="1">
    <citation type="submission" date="2015-08" db="EMBL/GenBank/DDBJ databases">
        <authorList>
            <person name="Babu N.S."/>
            <person name="Beckwith C.J."/>
            <person name="Beseler K.G."/>
            <person name="Brison A."/>
            <person name="Carone J.V."/>
            <person name="Caskin T.P."/>
            <person name="Diamond M."/>
            <person name="Durham M.E."/>
            <person name="Foxe J.M."/>
            <person name="Go M."/>
            <person name="Henderson B.A."/>
            <person name="Jones I.B."/>
            <person name="McGettigan J.A."/>
            <person name="Micheletti S.J."/>
            <person name="Nasrallah M.E."/>
            <person name="Ortiz D."/>
            <person name="Piller C.R."/>
            <person name="Privatt S.R."/>
            <person name="Schneider S.L."/>
            <person name="Sharp S."/>
            <person name="Smith T.C."/>
            <person name="Stanton J.D."/>
            <person name="Ullery H.E."/>
            <person name="Wilson R.J."/>
            <person name="Serrano M.G."/>
            <person name="Buck G."/>
            <person name="Lee V."/>
            <person name="Wang Y."/>
            <person name="Carvalho R."/>
            <person name="Voegtly L."/>
            <person name="Shi R."/>
            <person name="Duckworth R."/>
            <person name="Johnson A."/>
            <person name="Loviza R."/>
            <person name="Walstead R."/>
            <person name="Shah Z."/>
            <person name="Kiflezghi M."/>
            <person name="Wade K."/>
            <person name="Ball S.L."/>
            <person name="Bradley K.W."/>
            <person name="Asai D.J."/>
            <person name="Bowman C.A."/>
            <person name="Russell D.A."/>
            <person name="Pope W.H."/>
            <person name="Jacobs-Sera D."/>
            <person name="Hendrix R.W."/>
            <person name="Hatfull G.F."/>
        </authorList>
    </citation>
    <scope>NUCLEOTIDE SEQUENCE</scope>
</reference>
<feature type="domain" description="HNH nuclease" evidence="3">
    <location>
        <begin position="358"/>
        <end position="408"/>
    </location>
</feature>
<dbReference type="AlphaFoldDB" id="A0A2P2CCF0"/>
<evidence type="ECO:0000256" key="1">
    <source>
        <dbReference type="ARBA" id="ARBA00023450"/>
    </source>
</evidence>
<dbReference type="GO" id="GO:0004519">
    <property type="term" value="F:endonuclease activity"/>
    <property type="evidence" value="ECO:0007669"/>
    <property type="project" value="InterPro"/>
</dbReference>
<dbReference type="InterPro" id="IPR003615">
    <property type="entry name" value="HNH_nuc"/>
</dbReference>
<dbReference type="InterPro" id="IPR003870">
    <property type="entry name" value="DUF222"/>
</dbReference>
<feature type="region of interest" description="Disordered" evidence="2">
    <location>
        <begin position="278"/>
        <end position="307"/>
    </location>
</feature>
<comment type="similarity">
    <text evidence="1">Belongs to the Rv1128c/1148c/1588c/1702c/1945/3466 family.</text>
</comment>
<evidence type="ECO:0000313" key="4">
    <source>
        <dbReference type="EMBL" id="CUR59668.1"/>
    </source>
</evidence>
<dbReference type="Pfam" id="PF01844">
    <property type="entry name" value="HNH"/>
    <property type="match status" value="1"/>
</dbReference>
<gene>
    <name evidence="4" type="ORF">NOCA2650011</name>
</gene>
<dbReference type="GO" id="GO:0003676">
    <property type="term" value="F:nucleic acid binding"/>
    <property type="evidence" value="ECO:0007669"/>
    <property type="project" value="InterPro"/>
</dbReference>
<accession>A0A2P2CCF0</accession>
<sequence length="452" mass="48613">MFEDLEGAVASGGDVVAALGRVVDDLAGLGTGPGDDVFVIDCLTQLERLKAATAAAQARLTERLDLMRRAEHLAAGLSGDDAGRGVAHEVALARRTSPHHGRRHLTLARALVHDLPETLAALTRGDINEHRAEIIARETRVLTREHRATVDATLAHRLGELGDKALTWAARKLSYELDHDATTKRLAAAHAERRVTSRSLPDSMALISAVVPAPEGTAVMLSLVEYAATQRALGDTRTTSQIMADIFCQRAVGLSNSVLSPVNVEVQVVMTAEMLLGDTTPDTSAGSSPDTTPGSGPDTTPGSHQAAHVRGYGPIPTEAARRLIATTPGRVFLRRLYANPDDNTLVAMDSRRRLFVGELRQLLVNRDGLCRTPWCNAPIRHGDHIQSHADGGPTSFDNGEGLCQSCNFAKQLPGWKHRLVQLWPQRHHVNITTPTGHRHSSLAPPLPVDLPA</sequence>